<feature type="transmembrane region" description="Helical" evidence="1">
    <location>
        <begin position="47"/>
        <end position="66"/>
    </location>
</feature>
<comment type="caution">
    <text evidence="2">The sequence shown here is derived from an EMBL/GenBank/DDBJ whole genome shotgun (WGS) entry which is preliminary data.</text>
</comment>
<evidence type="ECO:0000256" key="1">
    <source>
        <dbReference type="SAM" id="Phobius"/>
    </source>
</evidence>
<keyword evidence="1" id="KW-0472">Membrane</keyword>
<reference evidence="2 3" key="1">
    <citation type="journal article" date="2016" name="Nat. Commun.">
        <title>Extremotolerant tardigrade genome and improved radiotolerance of human cultured cells by tardigrade-unique protein.</title>
        <authorList>
            <person name="Hashimoto T."/>
            <person name="Horikawa D.D."/>
            <person name="Saito Y."/>
            <person name="Kuwahara H."/>
            <person name="Kozuka-Hata H."/>
            <person name="Shin-I T."/>
            <person name="Minakuchi Y."/>
            <person name="Ohishi K."/>
            <person name="Motoyama A."/>
            <person name="Aizu T."/>
            <person name="Enomoto A."/>
            <person name="Kondo K."/>
            <person name="Tanaka S."/>
            <person name="Hara Y."/>
            <person name="Koshikawa S."/>
            <person name="Sagara H."/>
            <person name="Miura T."/>
            <person name="Yokobori S."/>
            <person name="Miyagawa K."/>
            <person name="Suzuki Y."/>
            <person name="Kubo T."/>
            <person name="Oyama M."/>
            <person name="Kohara Y."/>
            <person name="Fujiyama A."/>
            <person name="Arakawa K."/>
            <person name="Katayama T."/>
            <person name="Toyoda A."/>
            <person name="Kunieda T."/>
        </authorList>
    </citation>
    <scope>NUCLEOTIDE SEQUENCE [LARGE SCALE GENOMIC DNA]</scope>
    <source>
        <strain evidence="2 3">YOKOZUNA-1</strain>
    </source>
</reference>
<evidence type="ECO:0000313" key="2">
    <source>
        <dbReference type="EMBL" id="GAV04558.1"/>
    </source>
</evidence>
<dbReference type="EMBL" id="BDGG01000011">
    <property type="protein sequence ID" value="GAV04558.1"/>
    <property type="molecule type" value="Genomic_DNA"/>
</dbReference>
<sequence>MHELDPVPDEEARGAALVSHVFLNYLQLSGLYSLITDKNGGRQKFSVQWCWVVAVAVPVLSLINFADYIM</sequence>
<keyword evidence="3" id="KW-1185">Reference proteome</keyword>
<proteinExistence type="predicted"/>
<accession>A0A1D1VXL7</accession>
<keyword evidence="1" id="KW-1133">Transmembrane helix</keyword>
<gene>
    <name evidence="2" type="primary">RvY_14825-1</name>
    <name evidence="2" type="synonym">RvY_14825.1</name>
    <name evidence="2" type="ORF">RvY_14825</name>
</gene>
<evidence type="ECO:0000313" key="3">
    <source>
        <dbReference type="Proteomes" id="UP000186922"/>
    </source>
</evidence>
<organism evidence="2 3">
    <name type="scientific">Ramazzottius varieornatus</name>
    <name type="common">Water bear</name>
    <name type="synonym">Tardigrade</name>
    <dbReference type="NCBI Taxonomy" id="947166"/>
    <lineage>
        <taxon>Eukaryota</taxon>
        <taxon>Metazoa</taxon>
        <taxon>Ecdysozoa</taxon>
        <taxon>Tardigrada</taxon>
        <taxon>Eutardigrada</taxon>
        <taxon>Parachela</taxon>
        <taxon>Hypsibioidea</taxon>
        <taxon>Ramazzottiidae</taxon>
        <taxon>Ramazzottius</taxon>
    </lineage>
</organism>
<dbReference type="AlphaFoldDB" id="A0A1D1VXL7"/>
<feature type="transmembrane region" description="Helical" evidence="1">
    <location>
        <begin position="12"/>
        <end position="35"/>
    </location>
</feature>
<keyword evidence="1" id="KW-0812">Transmembrane</keyword>
<name>A0A1D1VXL7_RAMVA</name>
<dbReference type="Proteomes" id="UP000186922">
    <property type="component" value="Unassembled WGS sequence"/>
</dbReference>
<protein>
    <submittedName>
        <fullName evidence="2">Uncharacterized protein</fullName>
    </submittedName>
</protein>